<dbReference type="PANTHER" id="PTHR48207">
    <property type="entry name" value="SUCCINATE--HYDROXYMETHYLGLUTARATE COA-TRANSFERASE"/>
    <property type="match status" value="1"/>
</dbReference>
<evidence type="ECO:0000313" key="2">
    <source>
        <dbReference type="EMBL" id="MFD1912173.1"/>
    </source>
</evidence>
<comment type="caution">
    <text evidence="2">The sequence shown here is derived from an EMBL/GenBank/DDBJ whole genome shotgun (WGS) entry which is preliminary data.</text>
</comment>
<dbReference type="Pfam" id="PF02515">
    <property type="entry name" value="CoA_transf_3"/>
    <property type="match status" value="1"/>
</dbReference>
<name>A0ABW4S524_9RHOB</name>
<dbReference type="PANTHER" id="PTHR48207:SF3">
    <property type="entry name" value="SUCCINATE--HYDROXYMETHYLGLUTARATE COA-TRANSFERASE"/>
    <property type="match status" value="1"/>
</dbReference>
<protein>
    <submittedName>
        <fullName evidence="2">CaiB/BaiF CoA transferase family protein</fullName>
    </submittedName>
</protein>
<dbReference type="RefSeq" id="WP_390260586.1">
    <property type="nucleotide sequence ID" value="NZ_JBHUGH010000005.1"/>
</dbReference>
<keyword evidence="1 2" id="KW-0808">Transferase</keyword>
<proteinExistence type="predicted"/>
<dbReference type="Gene3D" id="3.40.50.10540">
    <property type="entry name" value="Crotonobetainyl-coa:carnitine coa-transferase, domain 1"/>
    <property type="match status" value="1"/>
</dbReference>
<keyword evidence="3" id="KW-1185">Reference proteome</keyword>
<gene>
    <name evidence="2" type="ORF">ACFSGJ_08090</name>
</gene>
<dbReference type="InterPro" id="IPR050483">
    <property type="entry name" value="CoA-transferase_III_domain"/>
</dbReference>
<dbReference type="Proteomes" id="UP001597353">
    <property type="component" value="Unassembled WGS sequence"/>
</dbReference>
<dbReference type="EMBL" id="JBHUGH010000005">
    <property type="protein sequence ID" value="MFD1912173.1"/>
    <property type="molecule type" value="Genomic_DNA"/>
</dbReference>
<dbReference type="InterPro" id="IPR044855">
    <property type="entry name" value="CoA-Trfase_III_dom3_sf"/>
</dbReference>
<evidence type="ECO:0000256" key="1">
    <source>
        <dbReference type="ARBA" id="ARBA00022679"/>
    </source>
</evidence>
<dbReference type="InterPro" id="IPR023606">
    <property type="entry name" value="CoA-Trfase_III_dom_1_sf"/>
</dbReference>
<sequence length="397" mass="42816">MAKPLAGVRVADFSHVIAGPLATHFLCLLGAEVIKIEPPEGDVLRNYTQRKELRGMAEAFIGVNAGKKSIVLDLKTDEGREAARRLVATSDLLVENFRPGVIDRLGLGYETLRRDNPGLIFCSISGYGQFGPMRDYPAIDQIIQSVSGLMGLSGEADSGPMRVGFPIVDTYSALLAAFAMQSALLQKLRDPQGKGQHIDLSMLDASLVMMASVVNPLMISDTEPRRTGNRGFSLAPTADTFATADNAITIGAVQQNQYERLCKALDRQDLLADPRFADPDSRMANDTALQAELKATFATRPAAEWEERLAAAGVPAGAVRPVRDVLDLPQLNGRDLTQEIDVPNDAVGRARILNAGFLFAHDGPGVSLPPPRLGEHTHEILRELGLSPPATPPRVRT</sequence>
<evidence type="ECO:0000313" key="3">
    <source>
        <dbReference type="Proteomes" id="UP001597353"/>
    </source>
</evidence>
<accession>A0ABW4S524</accession>
<dbReference type="SUPFAM" id="SSF89796">
    <property type="entry name" value="CoA-transferase family III (CaiB/BaiF)"/>
    <property type="match status" value="1"/>
</dbReference>
<dbReference type="InterPro" id="IPR003673">
    <property type="entry name" value="CoA-Trfase_fam_III"/>
</dbReference>
<dbReference type="Gene3D" id="3.30.1540.10">
    <property type="entry name" value="formyl-coa transferase, domain 3"/>
    <property type="match status" value="1"/>
</dbReference>
<reference evidence="3" key="1">
    <citation type="journal article" date="2019" name="Int. J. Syst. Evol. Microbiol.">
        <title>The Global Catalogue of Microorganisms (GCM) 10K type strain sequencing project: providing services to taxonomists for standard genome sequencing and annotation.</title>
        <authorList>
            <consortium name="The Broad Institute Genomics Platform"/>
            <consortium name="The Broad Institute Genome Sequencing Center for Infectious Disease"/>
            <person name="Wu L."/>
            <person name="Ma J."/>
        </authorList>
    </citation>
    <scope>NUCLEOTIDE SEQUENCE [LARGE SCALE GENOMIC DNA]</scope>
    <source>
        <strain evidence="3">CGMCC 4.7242</strain>
    </source>
</reference>
<organism evidence="2 3">
    <name type="scientific">Halodurantibacterium flavum</name>
    <dbReference type="NCBI Taxonomy" id="1382802"/>
    <lineage>
        <taxon>Bacteria</taxon>
        <taxon>Pseudomonadati</taxon>
        <taxon>Pseudomonadota</taxon>
        <taxon>Alphaproteobacteria</taxon>
        <taxon>Rhodobacterales</taxon>
        <taxon>Paracoccaceae</taxon>
        <taxon>Halodurantibacterium</taxon>
    </lineage>
</organism>
<dbReference type="GO" id="GO:0016740">
    <property type="term" value="F:transferase activity"/>
    <property type="evidence" value="ECO:0007669"/>
    <property type="project" value="UniProtKB-KW"/>
</dbReference>